<feature type="region of interest" description="Disordered" evidence="1">
    <location>
        <begin position="310"/>
        <end position="332"/>
    </location>
</feature>
<gene>
    <name evidence="3" type="ORF">LTR09_012818</name>
</gene>
<protein>
    <recommendedName>
        <fullName evidence="2">GED domain-containing protein</fullName>
    </recommendedName>
</protein>
<organism evidence="3 4">
    <name type="scientific">Extremus antarcticus</name>
    <dbReference type="NCBI Taxonomy" id="702011"/>
    <lineage>
        <taxon>Eukaryota</taxon>
        <taxon>Fungi</taxon>
        <taxon>Dikarya</taxon>
        <taxon>Ascomycota</taxon>
        <taxon>Pezizomycotina</taxon>
        <taxon>Dothideomycetes</taxon>
        <taxon>Dothideomycetidae</taxon>
        <taxon>Mycosphaerellales</taxon>
        <taxon>Extremaceae</taxon>
        <taxon>Extremus</taxon>
    </lineage>
</organism>
<dbReference type="InterPro" id="IPR003130">
    <property type="entry name" value="GED"/>
</dbReference>
<reference evidence="3" key="1">
    <citation type="submission" date="2023-04" db="EMBL/GenBank/DDBJ databases">
        <title>Black Yeasts Isolated from many extreme environments.</title>
        <authorList>
            <person name="Coleine C."/>
            <person name="Stajich J.E."/>
            <person name="Selbmann L."/>
        </authorList>
    </citation>
    <scope>NUCLEOTIDE SEQUENCE</scope>
    <source>
        <strain evidence="3">CCFEE 5312</strain>
    </source>
</reference>
<dbReference type="Proteomes" id="UP001271007">
    <property type="component" value="Unassembled WGS sequence"/>
</dbReference>
<dbReference type="InterPro" id="IPR020850">
    <property type="entry name" value="GED_dom"/>
</dbReference>
<comment type="caution">
    <text evidence="3">The sequence shown here is derived from an EMBL/GenBank/DDBJ whole genome shotgun (WGS) entry which is preliminary data.</text>
</comment>
<sequence length="332" mass="37434">MRRSRGCELPGTFNPLVVGELFTEQFEPWKNLATTAKDQIGEATHNTVAAAINNITVLETTNGILQIIHRGLDKMKTDLERKTTELLEPYFTTHPITYNHYLTDTVQKAQSARRRRNFEQTLKELFGVDHLDNERYQVQPAHLLNLLDQRIEADMESYASNSAIDYMQAYYKVALKRFVDDFSVLAVEQCLVGRLPSLFTPEMVQKLSEEDVSGLASETEHTTAQRSQCLEKLAVLEEGLRDLKSLDKHRLILQDSDIERETNFGQPLLQRHRSITGLVYGGLDVVNGEDTNMASAPGSPLLAEVIVDPPEDVWPPTPSKKKKKAGHSTLGF</sequence>
<evidence type="ECO:0000313" key="3">
    <source>
        <dbReference type="EMBL" id="KAK3045610.1"/>
    </source>
</evidence>
<proteinExistence type="predicted"/>
<dbReference type="Pfam" id="PF02212">
    <property type="entry name" value="GED"/>
    <property type="match status" value="1"/>
</dbReference>
<dbReference type="EMBL" id="JAWDJX010000184">
    <property type="protein sequence ID" value="KAK3045610.1"/>
    <property type="molecule type" value="Genomic_DNA"/>
</dbReference>
<evidence type="ECO:0000259" key="2">
    <source>
        <dbReference type="PROSITE" id="PS51388"/>
    </source>
</evidence>
<feature type="domain" description="GED" evidence="2">
    <location>
        <begin position="160"/>
        <end position="251"/>
    </location>
</feature>
<evidence type="ECO:0000313" key="4">
    <source>
        <dbReference type="Proteomes" id="UP001271007"/>
    </source>
</evidence>
<keyword evidence="4" id="KW-1185">Reference proteome</keyword>
<dbReference type="Gene3D" id="1.20.120.1240">
    <property type="entry name" value="Dynamin, middle domain"/>
    <property type="match status" value="1"/>
</dbReference>
<dbReference type="GO" id="GO:0005525">
    <property type="term" value="F:GTP binding"/>
    <property type="evidence" value="ECO:0007669"/>
    <property type="project" value="InterPro"/>
</dbReference>
<accession>A0AAJ0D985</accession>
<dbReference type="AlphaFoldDB" id="A0AAJ0D985"/>
<name>A0AAJ0D985_9PEZI</name>
<dbReference type="PROSITE" id="PS51388">
    <property type="entry name" value="GED"/>
    <property type="match status" value="1"/>
</dbReference>
<dbReference type="GO" id="GO:0003924">
    <property type="term" value="F:GTPase activity"/>
    <property type="evidence" value="ECO:0007669"/>
    <property type="project" value="InterPro"/>
</dbReference>
<evidence type="ECO:0000256" key="1">
    <source>
        <dbReference type="SAM" id="MobiDB-lite"/>
    </source>
</evidence>